<evidence type="ECO:0000259" key="2">
    <source>
        <dbReference type="Pfam" id="PF01757"/>
    </source>
</evidence>
<dbReference type="Proteomes" id="UP000663868">
    <property type="component" value="Unassembled WGS sequence"/>
</dbReference>
<feature type="transmembrane region" description="Helical" evidence="1">
    <location>
        <begin position="317"/>
        <end position="334"/>
    </location>
</feature>
<proteinExistence type="predicted"/>
<feature type="transmembrane region" description="Helical" evidence="1">
    <location>
        <begin position="354"/>
        <end position="371"/>
    </location>
</feature>
<evidence type="ECO:0000313" key="4">
    <source>
        <dbReference type="EMBL" id="CAF4016152.1"/>
    </source>
</evidence>
<dbReference type="InterPro" id="IPR052728">
    <property type="entry name" value="O2_lipid_transport_reg"/>
</dbReference>
<dbReference type="GO" id="GO:0016747">
    <property type="term" value="F:acyltransferase activity, transferring groups other than amino-acyl groups"/>
    <property type="evidence" value="ECO:0007669"/>
    <property type="project" value="InterPro"/>
</dbReference>
<dbReference type="EMBL" id="CAJOBB010003036">
    <property type="protein sequence ID" value="CAF4016152.1"/>
    <property type="molecule type" value="Genomic_DNA"/>
</dbReference>
<dbReference type="Pfam" id="PF01757">
    <property type="entry name" value="Acyl_transf_3"/>
    <property type="match status" value="1"/>
</dbReference>
<evidence type="ECO:0000256" key="1">
    <source>
        <dbReference type="SAM" id="Phobius"/>
    </source>
</evidence>
<feature type="transmembrane region" description="Helical" evidence="1">
    <location>
        <begin position="32"/>
        <end position="52"/>
    </location>
</feature>
<evidence type="ECO:0000313" key="5">
    <source>
        <dbReference type="Proteomes" id="UP000663860"/>
    </source>
</evidence>
<accession>A0A813SPB1</accession>
<feature type="transmembrane region" description="Helical" evidence="1">
    <location>
        <begin position="119"/>
        <end position="137"/>
    </location>
</feature>
<dbReference type="PANTHER" id="PTHR11161:SF0">
    <property type="entry name" value="O-ACYLTRANSFERASE LIKE PROTEIN"/>
    <property type="match status" value="1"/>
</dbReference>
<feature type="transmembrane region" description="Helical" evidence="1">
    <location>
        <begin position="176"/>
        <end position="198"/>
    </location>
</feature>
<dbReference type="EMBL" id="CAJNOE010000043">
    <property type="protein sequence ID" value="CAF0799189.1"/>
    <property type="molecule type" value="Genomic_DNA"/>
</dbReference>
<feature type="transmembrane region" description="Helical" evidence="1">
    <location>
        <begin position="278"/>
        <end position="297"/>
    </location>
</feature>
<name>A0A813SPB1_9BILA</name>
<keyword evidence="1" id="KW-0472">Membrane</keyword>
<feature type="transmembrane region" description="Helical" evidence="1">
    <location>
        <begin position="426"/>
        <end position="449"/>
    </location>
</feature>
<dbReference type="Proteomes" id="UP000663860">
    <property type="component" value="Unassembled WGS sequence"/>
</dbReference>
<evidence type="ECO:0000313" key="3">
    <source>
        <dbReference type="EMBL" id="CAF0799189.1"/>
    </source>
</evidence>
<sequence length="473" mass="55935">MFWQIQRDFSSLFTRRNDKDNHFHPIDGLRSISNLLIISLHLVAIFTTFISPYPHSQWVKYLESKAFALSNYMLFSLETFFMLSGFLLTYKLITQWNRSFPSMELFFQREYPISILKRALRFWPGILLASLILFVFGEPFYPNSSYIFEFFRNLNIWMFFQNYIDFEYWYFSLTPLWSISIDMQVHILLPLFIYLFYLIRKYISIFKSLFFLLIISIIRGIIVFNPETMPIGSVAYHYPSLPLLSPLHLNHWLQNNYNLTFQLQYKETNAMKLFMQQMYLPLDARIGSFIIGAMLAIKIIQNSLNSNNTKPKTFKKYFFFGLVFLHLLSLLQSSDLPPSPPDFILRFLVGTGRQLFTLGQAFILFSALCPPTHPYHSRWIKTFLSSSIWIPISKLSYLVYLIHLRISLELIFGGPLRFLKTYSVTQATLISLPIVLILSQIISSIWYVLAEKPIERAIKYYSKRYQLSKIDMK</sequence>
<protein>
    <recommendedName>
        <fullName evidence="2">Acyltransferase 3 domain-containing protein</fullName>
    </recommendedName>
</protein>
<feature type="transmembrane region" description="Helical" evidence="1">
    <location>
        <begin position="205"/>
        <end position="224"/>
    </location>
</feature>
<keyword evidence="1" id="KW-0812">Transmembrane</keyword>
<gene>
    <name evidence="3" type="ORF">IZO911_LOCUS6833</name>
    <name evidence="4" type="ORF">KXQ929_LOCUS29383</name>
</gene>
<reference evidence="3" key="1">
    <citation type="submission" date="2021-02" db="EMBL/GenBank/DDBJ databases">
        <authorList>
            <person name="Nowell W R."/>
        </authorList>
    </citation>
    <scope>NUCLEOTIDE SEQUENCE</scope>
</reference>
<feature type="transmembrane region" description="Helical" evidence="1">
    <location>
        <begin position="383"/>
        <end position="406"/>
    </location>
</feature>
<feature type="domain" description="Acyltransferase 3" evidence="2">
    <location>
        <begin position="26"/>
        <end position="442"/>
    </location>
</feature>
<feature type="transmembrane region" description="Helical" evidence="1">
    <location>
        <begin position="72"/>
        <end position="93"/>
    </location>
</feature>
<keyword evidence="1" id="KW-1133">Transmembrane helix</keyword>
<dbReference type="AlphaFoldDB" id="A0A813SPB1"/>
<organism evidence="3 5">
    <name type="scientific">Adineta steineri</name>
    <dbReference type="NCBI Taxonomy" id="433720"/>
    <lineage>
        <taxon>Eukaryota</taxon>
        <taxon>Metazoa</taxon>
        <taxon>Spiralia</taxon>
        <taxon>Gnathifera</taxon>
        <taxon>Rotifera</taxon>
        <taxon>Eurotatoria</taxon>
        <taxon>Bdelloidea</taxon>
        <taxon>Adinetida</taxon>
        <taxon>Adinetidae</taxon>
        <taxon>Adineta</taxon>
    </lineage>
</organism>
<dbReference type="InterPro" id="IPR002656">
    <property type="entry name" value="Acyl_transf_3_dom"/>
</dbReference>
<comment type="caution">
    <text evidence="3">The sequence shown here is derived from an EMBL/GenBank/DDBJ whole genome shotgun (WGS) entry which is preliminary data.</text>
</comment>
<dbReference type="PANTHER" id="PTHR11161">
    <property type="entry name" value="O-ACYLTRANSFERASE"/>
    <property type="match status" value="1"/>
</dbReference>